<evidence type="ECO:0000256" key="2">
    <source>
        <dbReference type="ARBA" id="ARBA00022723"/>
    </source>
</evidence>
<dbReference type="Proteomes" id="UP000032160">
    <property type="component" value="Chromosome I"/>
</dbReference>
<dbReference type="GO" id="GO:0046872">
    <property type="term" value="F:metal ion binding"/>
    <property type="evidence" value="ECO:0007669"/>
    <property type="project" value="UniProtKB-KW"/>
</dbReference>
<keyword evidence="8" id="KW-1185">Reference proteome</keyword>
<dbReference type="InterPro" id="IPR003819">
    <property type="entry name" value="TauD/TfdA-like"/>
</dbReference>
<dbReference type="EMBL" id="HG966617">
    <property type="protein sequence ID" value="CDO61410.1"/>
    <property type="molecule type" value="Genomic_DNA"/>
</dbReference>
<reference evidence="7 8" key="1">
    <citation type="journal article" date="2014" name="Front. Genet.">
        <title>Genome and metabolic network of "Candidatus Phaeomarinobacter ectocarpi" Ec32, a new candidate genus of Alphaproteobacteria frequently associated with brown algae.</title>
        <authorList>
            <person name="Dittami S.M."/>
            <person name="Barbeyron T."/>
            <person name="Boyen C."/>
            <person name="Cambefort J."/>
            <person name="Collet G."/>
            <person name="Delage L."/>
            <person name="Gobet A."/>
            <person name="Groisillier A."/>
            <person name="Leblanc C."/>
            <person name="Michel G."/>
            <person name="Scornet D."/>
            <person name="Siegel A."/>
            <person name="Tapia J.E."/>
            <person name="Tonon T."/>
        </authorList>
    </citation>
    <scope>NUCLEOTIDE SEQUENCE [LARGE SCALE GENOMIC DNA]</scope>
    <source>
        <strain evidence="7 8">Ec32</strain>
    </source>
</reference>
<keyword evidence="2" id="KW-0479">Metal-binding</keyword>
<evidence type="ECO:0000256" key="1">
    <source>
        <dbReference type="ARBA" id="ARBA00005896"/>
    </source>
</evidence>
<dbReference type="PANTHER" id="PTHR30468">
    <property type="entry name" value="ALPHA-KETOGLUTARATE-DEPENDENT SULFONATE DIOXYGENASE"/>
    <property type="match status" value="1"/>
</dbReference>
<dbReference type="AlphaFoldDB" id="X5MNL9"/>
<dbReference type="RefSeq" id="WP_197538347.1">
    <property type="nucleotide sequence ID" value="NZ_HG966617.1"/>
</dbReference>
<protein>
    <submittedName>
        <fullName evidence="7">Probable dioxygenase</fullName>
    </submittedName>
</protein>
<keyword evidence="5" id="KW-0408">Iron</keyword>
<dbReference type="STRING" id="1458461.BN1012_Phect3198"/>
<evidence type="ECO:0000259" key="6">
    <source>
        <dbReference type="Pfam" id="PF02668"/>
    </source>
</evidence>
<keyword evidence="3 7" id="KW-0223">Dioxygenase</keyword>
<dbReference type="Gene3D" id="3.60.130.10">
    <property type="entry name" value="Clavaminate synthase-like"/>
    <property type="match status" value="1"/>
</dbReference>
<keyword evidence="4" id="KW-0560">Oxidoreductase</keyword>
<dbReference type="InterPro" id="IPR042098">
    <property type="entry name" value="TauD-like_sf"/>
</dbReference>
<feature type="domain" description="TauD/TfdA-like" evidence="6">
    <location>
        <begin position="9"/>
        <end position="281"/>
    </location>
</feature>
<dbReference type="InterPro" id="IPR051323">
    <property type="entry name" value="AtsK-like"/>
</dbReference>
<evidence type="ECO:0000256" key="5">
    <source>
        <dbReference type="ARBA" id="ARBA00023004"/>
    </source>
</evidence>
<name>X5MNL9_9HYPH</name>
<comment type="similarity">
    <text evidence="1">Belongs to the TfdA dioxygenase family.</text>
</comment>
<dbReference type="PANTHER" id="PTHR30468:SF1">
    <property type="entry name" value="ALPHA-KETOGLUTARATE-DEPENDENT SULFONATE DIOXYGENASE"/>
    <property type="match status" value="1"/>
</dbReference>
<dbReference type="SUPFAM" id="SSF51197">
    <property type="entry name" value="Clavaminate synthase-like"/>
    <property type="match status" value="1"/>
</dbReference>
<dbReference type="HOGENOM" id="CLU_036005_2_0_5"/>
<evidence type="ECO:0000256" key="4">
    <source>
        <dbReference type="ARBA" id="ARBA00023002"/>
    </source>
</evidence>
<sequence length="287" mass="32509">MEDIAMLDIKPTGQACGAYATGVDLTKALDADCIAEIRAAWLEHHVLVFPDQPMSDDDLERFTLYFGDFGHDPFFAPIDGRENIAAIVRRADETSPLFAEGWHTDWSFQDKPPIATCLMGLTIPPEGGDTYFANQHMAYDHLPDDLKAEIEGVVAIHSAEAAYAPDGMYGQDKEEESDRSMRIISSEEARLKNEHPLVRPHTETGRPALFSTIGYIQGFKGMSKEQSDDLLMRLYQHQTQDKFVYRHKWKPNMLVMWDNRCLLHRASGGYDGYDRLLHRTTISERAA</sequence>
<gene>
    <name evidence="7" type="ORF">BN1012_Phect3198</name>
</gene>
<accession>X5MNL9</accession>
<dbReference type="GO" id="GO:0005737">
    <property type="term" value="C:cytoplasm"/>
    <property type="evidence" value="ECO:0007669"/>
    <property type="project" value="TreeGrafter"/>
</dbReference>
<proteinExistence type="inferred from homology"/>
<dbReference type="GO" id="GO:0016706">
    <property type="term" value="F:2-oxoglutarate-dependent dioxygenase activity"/>
    <property type="evidence" value="ECO:0007669"/>
    <property type="project" value="TreeGrafter"/>
</dbReference>
<dbReference type="KEGG" id="pect:BN1012_Phect3198"/>
<organism evidence="7 8">
    <name type="scientific">Candidatus Phaeomarinibacter ectocarpi</name>
    <dbReference type="NCBI Taxonomy" id="1458461"/>
    <lineage>
        <taxon>Bacteria</taxon>
        <taxon>Pseudomonadati</taxon>
        <taxon>Pseudomonadota</taxon>
        <taxon>Alphaproteobacteria</taxon>
        <taxon>Hyphomicrobiales</taxon>
        <taxon>Parvibaculaceae</taxon>
        <taxon>Candidatus Phaeomarinibacter</taxon>
    </lineage>
</organism>
<evidence type="ECO:0000313" key="7">
    <source>
        <dbReference type="EMBL" id="CDO61410.1"/>
    </source>
</evidence>
<evidence type="ECO:0000256" key="3">
    <source>
        <dbReference type="ARBA" id="ARBA00022964"/>
    </source>
</evidence>
<dbReference type="Pfam" id="PF02668">
    <property type="entry name" value="TauD"/>
    <property type="match status" value="1"/>
</dbReference>
<dbReference type="PATRIC" id="fig|1458461.3.peg.3204"/>
<evidence type="ECO:0000313" key="8">
    <source>
        <dbReference type="Proteomes" id="UP000032160"/>
    </source>
</evidence>